<dbReference type="RefSeq" id="WP_163587436.1">
    <property type="nucleotide sequence ID" value="NZ_CP040853.1"/>
</dbReference>
<dbReference type="AlphaFoldDB" id="A0AAE6WKZ7"/>
<evidence type="ECO:0000256" key="1">
    <source>
        <dbReference type="SAM" id="MobiDB-lite"/>
    </source>
</evidence>
<name>A0AAE6WKZ7_9LACO</name>
<reference evidence="2 3" key="1">
    <citation type="journal article" date="2019" name="Nat. Med.">
        <title>Preventing dysbiosis of the neonatal mouse intestinal microbiome protects against late-onset sepsis.</title>
        <authorList>
            <person name="Singer J.R."/>
            <person name="Blosser E.G."/>
            <person name="Zindl C.L."/>
            <person name="Silberger D.J."/>
            <person name="Conlan S."/>
            <person name="Laufer V.A."/>
            <person name="DiToro D."/>
            <person name="Deming C."/>
            <person name="Kumar R."/>
            <person name="Morrow C.D."/>
            <person name="Segre J.A."/>
            <person name="Gray M.J."/>
            <person name="Randolph D.A."/>
            <person name="Weaver C.T."/>
        </authorList>
    </citation>
    <scope>NUCLEOTIDE SEQUENCE [LARGE SCALE GENOMIC DNA]</scope>
    <source>
        <strain evidence="2 3">V10</strain>
    </source>
</reference>
<sequence>MTISDKIIKDTIISSKPEKSDHSDQTDTEQSETTVADVSVQSSSSDQEQTLTNITDEMQQSVNNTQSSEVLPKTGIKDSSNMPIGYTILSSSILLFAISLKIVNSSLKKLI</sequence>
<organism evidence="2 3">
    <name type="scientific">Ligilactobacillus murinus</name>
    <dbReference type="NCBI Taxonomy" id="1622"/>
    <lineage>
        <taxon>Bacteria</taxon>
        <taxon>Bacillati</taxon>
        <taxon>Bacillota</taxon>
        <taxon>Bacilli</taxon>
        <taxon>Lactobacillales</taxon>
        <taxon>Lactobacillaceae</taxon>
        <taxon>Ligilactobacillus</taxon>
    </lineage>
</organism>
<feature type="compositionally biased region" description="Basic and acidic residues" evidence="1">
    <location>
        <begin position="16"/>
        <end position="25"/>
    </location>
</feature>
<evidence type="ECO:0000313" key="3">
    <source>
        <dbReference type="Proteomes" id="UP000463931"/>
    </source>
</evidence>
<gene>
    <name evidence="2" type="ORF">FEE40_12950</name>
</gene>
<geneLocation type="plasmid" evidence="2 3">
    <name>unnamed</name>
</geneLocation>
<feature type="compositionally biased region" description="Polar residues" evidence="1">
    <location>
        <begin position="48"/>
        <end position="69"/>
    </location>
</feature>
<evidence type="ECO:0000313" key="2">
    <source>
        <dbReference type="EMBL" id="QIA91112.1"/>
    </source>
</evidence>
<feature type="region of interest" description="Disordered" evidence="1">
    <location>
        <begin position="1"/>
        <end position="76"/>
    </location>
</feature>
<keyword evidence="2" id="KW-0614">Plasmid</keyword>
<proteinExistence type="predicted"/>
<accession>A0AAE6WKZ7</accession>
<protein>
    <submittedName>
        <fullName evidence="2">Uncharacterized protein</fullName>
    </submittedName>
</protein>
<dbReference type="Proteomes" id="UP000463931">
    <property type="component" value="Plasmid unnamed"/>
</dbReference>
<feature type="compositionally biased region" description="Low complexity" evidence="1">
    <location>
        <begin position="1"/>
        <end position="15"/>
    </location>
</feature>
<dbReference type="EMBL" id="CP040853">
    <property type="protein sequence ID" value="QIA91112.1"/>
    <property type="molecule type" value="Genomic_DNA"/>
</dbReference>
<feature type="compositionally biased region" description="Low complexity" evidence="1">
    <location>
        <begin position="37"/>
        <end position="47"/>
    </location>
</feature>